<dbReference type="AlphaFoldDB" id="A0AAN6UHV0"/>
<organism evidence="2 3">
    <name type="scientific">Trichocladium antarcticum</name>
    <dbReference type="NCBI Taxonomy" id="1450529"/>
    <lineage>
        <taxon>Eukaryota</taxon>
        <taxon>Fungi</taxon>
        <taxon>Dikarya</taxon>
        <taxon>Ascomycota</taxon>
        <taxon>Pezizomycotina</taxon>
        <taxon>Sordariomycetes</taxon>
        <taxon>Sordariomycetidae</taxon>
        <taxon>Sordariales</taxon>
        <taxon>Chaetomiaceae</taxon>
        <taxon>Trichocladium</taxon>
    </lineage>
</organism>
<evidence type="ECO:0000256" key="1">
    <source>
        <dbReference type="SAM" id="MobiDB-lite"/>
    </source>
</evidence>
<accession>A0AAN6UHV0</accession>
<dbReference type="EMBL" id="MU853414">
    <property type="protein sequence ID" value="KAK4133004.1"/>
    <property type="molecule type" value="Genomic_DNA"/>
</dbReference>
<keyword evidence="3" id="KW-1185">Reference proteome</keyword>
<name>A0AAN6UHV0_9PEZI</name>
<gene>
    <name evidence="2" type="ORF">BT67DRAFT_443377</name>
</gene>
<comment type="caution">
    <text evidence="2">The sequence shown here is derived from an EMBL/GenBank/DDBJ whole genome shotgun (WGS) entry which is preliminary data.</text>
</comment>
<reference evidence="2" key="2">
    <citation type="submission" date="2023-05" db="EMBL/GenBank/DDBJ databases">
        <authorList>
            <consortium name="Lawrence Berkeley National Laboratory"/>
            <person name="Steindorff A."/>
            <person name="Hensen N."/>
            <person name="Bonometti L."/>
            <person name="Westerberg I."/>
            <person name="Brannstrom I.O."/>
            <person name="Guillou S."/>
            <person name="Cros-Aarteil S."/>
            <person name="Calhoun S."/>
            <person name="Haridas S."/>
            <person name="Kuo A."/>
            <person name="Mondo S."/>
            <person name="Pangilinan J."/>
            <person name="Riley R."/>
            <person name="Labutti K."/>
            <person name="Andreopoulos B."/>
            <person name="Lipzen A."/>
            <person name="Chen C."/>
            <person name="Yanf M."/>
            <person name="Daum C."/>
            <person name="Ng V."/>
            <person name="Clum A."/>
            <person name="Ohm R."/>
            <person name="Martin F."/>
            <person name="Silar P."/>
            <person name="Natvig D."/>
            <person name="Lalanne C."/>
            <person name="Gautier V."/>
            <person name="Ament-Velasquez S.L."/>
            <person name="Kruys A."/>
            <person name="Hutchinson M.I."/>
            <person name="Powell A.J."/>
            <person name="Barry K."/>
            <person name="Miller A.N."/>
            <person name="Grigoriev I.V."/>
            <person name="Debuchy R."/>
            <person name="Gladieux P."/>
            <person name="Thoren M.H."/>
            <person name="Johannesson H."/>
        </authorList>
    </citation>
    <scope>NUCLEOTIDE SEQUENCE</scope>
    <source>
        <strain evidence="2">CBS 123565</strain>
    </source>
</reference>
<feature type="non-terminal residue" evidence="2">
    <location>
        <position position="67"/>
    </location>
</feature>
<reference evidence="2" key="1">
    <citation type="journal article" date="2023" name="Mol. Phylogenet. Evol.">
        <title>Genome-scale phylogeny and comparative genomics of the fungal order Sordariales.</title>
        <authorList>
            <person name="Hensen N."/>
            <person name="Bonometti L."/>
            <person name="Westerberg I."/>
            <person name="Brannstrom I.O."/>
            <person name="Guillou S."/>
            <person name="Cros-Aarteil S."/>
            <person name="Calhoun S."/>
            <person name="Haridas S."/>
            <person name="Kuo A."/>
            <person name="Mondo S."/>
            <person name="Pangilinan J."/>
            <person name="Riley R."/>
            <person name="LaButti K."/>
            <person name="Andreopoulos B."/>
            <person name="Lipzen A."/>
            <person name="Chen C."/>
            <person name="Yan M."/>
            <person name="Daum C."/>
            <person name="Ng V."/>
            <person name="Clum A."/>
            <person name="Steindorff A."/>
            <person name="Ohm R.A."/>
            <person name="Martin F."/>
            <person name="Silar P."/>
            <person name="Natvig D.O."/>
            <person name="Lalanne C."/>
            <person name="Gautier V."/>
            <person name="Ament-Velasquez S.L."/>
            <person name="Kruys A."/>
            <person name="Hutchinson M.I."/>
            <person name="Powell A.J."/>
            <person name="Barry K."/>
            <person name="Miller A.N."/>
            <person name="Grigoriev I.V."/>
            <person name="Debuchy R."/>
            <person name="Gladieux P."/>
            <person name="Hiltunen Thoren M."/>
            <person name="Johannesson H."/>
        </authorList>
    </citation>
    <scope>NUCLEOTIDE SEQUENCE</scope>
    <source>
        <strain evidence="2">CBS 123565</strain>
    </source>
</reference>
<evidence type="ECO:0000313" key="2">
    <source>
        <dbReference type="EMBL" id="KAK4133004.1"/>
    </source>
</evidence>
<proteinExistence type="predicted"/>
<evidence type="ECO:0000313" key="3">
    <source>
        <dbReference type="Proteomes" id="UP001304895"/>
    </source>
</evidence>
<protein>
    <submittedName>
        <fullName evidence="2">Uncharacterized protein</fullName>
    </submittedName>
</protein>
<dbReference type="Proteomes" id="UP001304895">
    <property type="component" value="Unassembled WGS sequence"/>
</dbReference>
<feature type="region of interest" description="Disordered" evidence="1">
    <location>
        <begin position="32"/>
        <end position="53"/>
    </location>
</feature>
<sequence length="67" mass="7450">MPPIDTEGQFKFLLCCIKHSAAGKVSRRCHFPRSQDATLQRRSPPGPRPLTTTPQVNFVSVAEELSI</sequence>